<protein>
    <submittedName>
        <fullName evidence="1">Uncharacterized protein</fullName>
    </submittedName>
</protein>
<reference evidence="2" key="1">
    <citation type="submission" date="2016-08" db="EMBL/GenBank/DDBJ databases">
        <authorList>
            <person name="Varghese N."/>
            <person name="Submissions Spin"/>
        </authorList>
    </citation>
    <scope>NUCLEOTIDE SEQUENCE [LARGE SCALE GENOMIC DNA]</scope>
    <source>
        <strain evidence="2">REICA_142</strain>
    </source>
</reference>
<accession>A0A1C4G5S0</accession>
<dbReference type="EMBL" id="FMBC01000051">
    <property type="protein sequence ID" value="SCC63205.1"/>
    <property type="molecule type" value="Genomic_DNA"/>
</dbReference>
<gene>
    <name evidence="1" type="ORF">GA0061070_105131</name>
</gene>
<sequence length="43" mass="4945">MRSIVTRGTLRKRGMRRVGERLEAETSTTADKQTIKLLREVLS</sequence>
<dbReference type="AlphaFoldDB" id="A0A1C4G5S0"/>
<proteinExistence type="predicted"/>
<keyword evidence="2" id="KW-1185">Reference proteome</keyword>
<evidence type="ECO:0000313" key="2">
    <source>
        <dbReference type="Proteomes" id="UP000198515"/>
    </source>
</evidence>
<evidence type="ECO:0000313" key="1">
    <source>
        <dbReference type="EMBL" id="SCC63205.1"/>
    </source>
</evidence>
<dbReference type="Proteomes" id="UP000198515">
    <property type="component" value="Unassembled WGS sequence"/>
</dbReference>
<name>A0A1C4G5S0_9ENTR</name>
<organism evidence="1 2">
    <name type="scientific">Kosakonia oryziphila</name>
    <dbReference type="NCBI Taxonomy" id="1005667"/>
    <lineage>
        <taxon>Bacteria</taxon>
        <taxon>Pseudomonadati</taxon>
        <taxon>Pseudomonadota</taxon>
        <taxon>Gammaproteobacteria</taxon>
        <taxon>Enterobacterales</taxon>
        <taxon>Enterobacteriaceae</taxon>
        <taxon>Kosakonia</taxon>
    </lineage>
</organism>